<dbReference type="EMBL" id="SRLO01000589">
    <property type="protein sequence ID" value="TNN51237.1"/>
    <property type="molecule type" value="Genomic_DNA"/>
</dbReference>
<proteinExistence type="predicted"/>
<evidence type="ECO:0000313" key="2">
    <source>
        <dbReference type="Proteomes" id="UP000314294"/>
    </source>
</evidence>
<accession>A0A4Z2GCF2</accession>
<keyword evidence="2" id="KW-1185">Reference proteome</keyword>
<reference evidence="1 2" key="1">
    <citation type="submission" date="2019-03" db="EMBL/GenBank/DDBJ databases">
        <title>First draft genome of Liparis tanakae, snailfish: a comprehensive survey of snailfish specific genes.</title>
        <authorList>
            <person name="Kim W."/>
            <person name="Song I."/>
            <person name="Jeong J.-H."/>
            <person name="Kim D."/>
            <person name="Kim S."/>
            <person name="Ryu S."/>
            <person name="Song J.Y."/>
            <person name="Lee S.K."/>
        </authorList>
    </citation>
    <scope>NUCLEOTIDE SEQUENCE [LARGE SCALE GENOMIC DNA]</scope>
    <source>
        <tissue evidence="1">Muscle</tissue>
    </source>
</reference>
<evidence type="ECO:0000313" key="1">
    <source>
        <dbReference type="EMBL" id="TNN51237.1"/>
    </source>
</evidence>
<name>A0A4Z2GCF2_9TELE</name>
<comment type="caution">
    <text evidence="1">The sequence shown here is derived from an EMBL/GenBank/DDBJ whole genome shotgun (WGS) entry which is preliminary data.</text>
</comment>
<organism evidence="1 2">
    <name type="scientific">Liparis tanakae</name>
    <name type="common">Tanaka's snailfish</name>
    <dbReference type="NCBI Taxonomy" id="230148"/>
    <lineage>
        <taxon>Eukaryota</taxon>
        <taxon>Metazoa</taxon>
        <taxon>Chordata</taxon>
        <taxon>Craniata</taxon>
        <taxon>Vertebrata</taxon>
        <taxon>Euteleostomi</taxon>
        <taxon>Actinopterygii</taxon>
        <taxon>Neopterygii</taxon>
        <taxon>Teleostei</taxon>
        <taxon>Neoteleostei</taxon>
        <taxon>Acanthomorphata</taxon>
        <taxon>Eupercaria</taxon>
        <taxon>Perciformes</taxon>
        <taxon>Cottioidei</taxon>
        <taxon>Cottales</taxon>
        <taxon>Liparidae</taxon>
        <taxon>Liparis</taxon>
    </lineage>
</organism>
<sequence>MAPQSARSGRSLLRYTGSGLDASSARARNDSLLMVCAKSAPIRGKRGPRTNPHRYHTRLLRRVVHVGYHGDDRDDVLGRRDGGLNDALLNAPRRQPGLGLVVPALLDGLAQHGQTLQDRATRSGTGGGGSMDWCMMGNAVRLTACFCQHSLRAGLSFLWTTTSCMSSRDG</sequence>
<gene>
    <name evidence="1" type="ORF">EYF80_038557</name>
</gene>
<protein>
    <submittedName>
        <fullName evidence="1">Uncharacterized protein</fullName>
    </submittedName>
</protein>
<dbReference type="Proteomes" id="UP000314294">
    <property type="component" value="Unassembled WGS sequence"/>
</dbReference>
<dbReference type="AlphaFoldDB" id="A0A4Z2GCF2"/>